<proteinExistence type="predicted"/>
<dbReference type="Proteomes" id="UP000267029">
    <property type="component" value="Unassembled WGS sequence"/>
</dbReference>
<dbReference type="OrthoDB" id="5373615at2759"/>
<dbReference type="InterPro" id="IPR024771">
    <property type="entry name" value="SUZ"/>
</dbReference>
<feature type="compositionally biased region" description="Polar residues" evidence="1">
    <location>
        <begin position="12"/>
        <end position="21"/>
    </location>
</feature>
<name>A0A0R3ULB5_MESCO</name>
<reference evidence="3 4" key="1">
    <citation type="submission" date="2018-10" db="EMBL/GenBank/DDBJ databases">
        <authorList>
            <consortium name="Pathogen Informatics"/>
        </authorList>
    </citation>
    <scope>NUCLEOTIDE SEQUENCE [LARGE SCALE GENOMIC DNA]</scope>
</reference>
<keyword evidence="4" id="KW-1185">Reference proteome</keyword>
<evidence type="ECO:0000313" key="3">
    <source>
        <dbReference type="EMBL" id="VDD82455.1"/>
    </source>
</evidence>
<dbReference type="Pfam" id="PF12752">
    <property type="entry name" value="SUZ"/>
    <property type="match status" value="1"/>
</dbReference>
<dbReference type="PROSITE" id="PS51673">
    <property type="entry name" value="SUZ"/>
    <property type="match status" value="1"/>
</dbReference>
<evidence type="ECO:0000259" key="2">
    <source>
        <dbReference type="PROSITE" id="PS51673"/>
    </source>
</evidence>
<dbReference type="PANTHER" id="PTHR31796:SF2">
    <property type="entry name" value="SUZ DOMAIN-CONTAINING PROTEIN 1"/>
    <property type="match status" value="1"/>
</dbReference>
<feature type="region of interest" description="Disordered" evidence="1">
    <location>
        <begin position="1"/>
        <end position="109"/>
    </location>
</feature>
<accession>A0A0R3ULB5</accession>
<dbReference type="EMBL" id="UXSR01005514">
    <property type="protein sequence ID" value="VDD82455.1"/>
    <property type="molecule type" value="Genomic_DNA"/>
</dbReference>
<evidence type="ECO:0000256" key="1">
    <source>
        <dbReference type="SAM" id="MobiDB-lite"/>
    </source>
</evidence>
<gene>
    <name evidence="3" type="ORF">MCOS_LOCUS8458</name>
</gene>
<evidence type="ECO:0000313" key="4">
    <source>
        <dbReference type="Proteomes" id="UP000267029"/>
    </source>
</evidence>
<organism evidence="3 4">
    <name type="scientific">Mesocestoides corti</name>
    <name type="common">Flatworm</name>
    <dbReference type="NCBI Taxonomy" id="53468"/>
    <lineage>
        <taxon>Eukaryota</taxon>
        <taxon>Metazoa</taxon>
        <taxon>Spiralia</taxon>
        <taxon>Lophotrochozoa</taxon>
        <taxon>Platyhelminthes</taxon>
        <taxon>Cestoda</taxon>
        <taxon>Eucestoda</taxon>
        <taxon>Cyclophyllidea</taxon>
        <taxon>Mesocestoididae</taxon>
        <taxon>Mesocestoides</taxon>
    </lineage>
</organism>
<sequence>MNPPPIRILRRPTSQVSQSAEGNAPPPVRSKTFKQREADYAAARRRIMGSESEDSVKVSEDFTNDGITPSKGDNNEGPVKPNDQETNQTLNDVTPPSQSASAVSTKPSHQPAAIPLMSIPTAALSIPSHLERETHIYHPLSQPRQRQIPLLGVPTPSFSPHHHAETPMHGFANPPKFLNGYLSSPAVDILHQRPLPPPIPQQQSKTMPMTDQFLRQYQILAAWHLQPQNQLPQPIMYQNGACSQGQAVFNGLQYYQPSSRLTTSSKKSLSSLYTDAMHQPITFHLRSL</sequence>
<protein>
    <recommendedName>
        <fullName evidence="2">SUZ domain-containing protein</fullName>
    </recommendedName>
</protein>
<dbReference type="PANTHER" id="PTHR31796">
    <property type="entry name" value="SUZ DOMAIN-CONTAINING PROTEIN 1"/>
    <property type="match status" value="1"/>
</dbReference>
<feature type="domain" description="SUZ" evidence="2">
    <location>
        <begin position="1"/>
        <end position="52"/>
    </location>
</feature>
<dbReference type="InterPro" id="IPR039228">
    <property type="entry name" value="SZRD1"/>
</dbReference>
<dbReference type="AlphaFoldDB" id="A0A0R3ULB5"/>
<dbReference type="STRING" id="53468.A0A0R3ULB5"/>
<feature type="compositionally biased region" description="Polar residues" evidence="1">
    <location>
        <begin position="84"/>
        <end position="108"/>
    </location>
</feature>